<accession>A0A6P7TFW5</accession>
<evidence type="ECO:0000256" key="8">
    <source>
        <dbReference type="ARBA" id="ARBA00023140"/>
    </source>
</evidence>
<sequence length="225" mass="25736">MSETSALDVEPSTEKAGFVQSLPSDFSDVQPRNYDPNYISEISNQMQIPDRLQFDGTVDSRSMSPTLKTEVLSNMTIPERLVFVGEDKHVGLKSTMRQFDFDNIPQTEATYVGMITPPRTLTLEEQFPFVEDSAEPERLKRNVMPLVRNGVNTQVYTPGTSPGDTLLLNDEDEATLLRTHLAKLTRRIVSLEQENQKRAQRDLIIYPTLLGYMLWKVLTWFFRSN</sequence>
<keyword evidence="11" id="KW-1185">Reference proteome</keyword>
<keyword evidence="7 9" id="KW-0472">Membrane</keyword>
<feature type="transmembrane region" description="Helical" evidence="9">
    <location>
        <begin position="203"/>
        <end position="222"/>
    </location>
</feature>
<feature type="domain" description="Mff-like" evidence="10">
    <location>
        <begin position="32"/>
        <end position="136"/>
    </location>
</feature>
<keyword evidence="6 9" id="KW-0496">Mitochondrion</keyword>
<gene>
    <name evidence="12" type="primary">LOC115223699</name>
</gene>
<dbReference type="AlphaFoldDB" id="A0A6P7TFW5"/>
<dbReference type="InterPro" id="IPR039433">
    <property type="entry name" value="Mff-like_dom"/>
</dbReference>
<keyword evidence="2 9" id="KW-0812">Transmembrane</keyword>
<dbReference type="PANTHER" id="PTHR16501">
    <property type="entry name" value="TRANSPORT AND GOLGI ORGANIZATION PROTEIN 11"/>
    <property type="match status" value="1"/>
</dbReference>
<dbReference type="PANTHER" id="PTHR16501:SF6">
    <property type="entry name" value="TRANSPORT AND GOLGI ORGANIZATION PROTEIN 11"/>
    <property type="match status" value="1"/>
</dbReference>
<evidence type="ECO:0000259" key="10">
    <source>
        <dbReference type="Pfam" id="PF05644"/>
    </source>
</evidence>
<evidence type="ECO:0000256" key="9">
    <source>
        <dbReference type="RuleBase" id="RU368040"/>
    </source>
</evidence>
<evidence type="ECO:0000256" key="5">
    <source>
        <dbReference type="ARBA" id="ARBA00023054"/>
    </source>
</evidence>
<dbReference type="KEGG" id="osn:115223699"/>
<comment type="function">
    <text evidence="9">Plays a role in mitochondrial and peroxisomal fission. Promotes the recruitment and association of the fission mediator dynamin-related protein 1 (DNM1L) to the mitochondrial surface.</text>
</comment>
<protein>
    <recommendedName>
        <fullName evidence="9">Mitochondrial fission factor</fullName>
    </recommendedName>
</protein>
<keyword evidence="5" id="KW-0175">Coiled coil</keyword>
<keyword evidence="3 9" id="KW-1000">Mitochondrion outer membrane</keyword>
<organism evidence="11 12">
    <name type="scientific">Octopus sinensis</name>
    <name type="common">East Asian common octopus</name>
    <dbReference type="NCBI Taxonomy" id="2607531"/>
    <lineage>
        <taxon>Eukaryota</taxon>
        <taxon>Metazoa</taxon>
        <taxon>Spiralia</taxon>
        <taxon>Lophotrochozoa</taxon>
        <taxon>Mollusca</taxon>
        <taxon>Cephalopoda</taxon>
        <taxon>Coleoidea</taxon>
        <taxon>Octopodiformes</taxon>
        <taxon>Octopoda</taxon>
        <taxon>Incirrata</taxon>
        <taxon>Octopodidae</taxon>
        <taxon>Octopus</taxon>
    </lineage>
</organism>
<evidence type="ECO:0000313" key="11">
    <source>
        <dbReference type="Proteomes" id="UP000515154"/>
    </source>
</evidence>
<evidence type="ECO:0000256" key="4">
    <source>
        <dbReference type="ARBA" id="ARBA00022989"/>
    </source>
</evidence>
<evidence type="ECO:0000256" key="6">
    <source>
        <dbReference type="ARBA" id="ARBA00023128"/>
    </source>
</evidence>
<dbReference type="RefSeq" id="XP_029650234.1">
    <property type="nucleotide sequence ID" value="XM_029794374.2"/>
</dbReference>
<dbReference type="GO" id="GO:0090141">
    <property type="term" value="P:positive regulation of mitochondrial fission"/>
    <property type="evidence" value="ECO:0007669"/>
    <property type="project" value="UniProtKB-UniRule"/>
</dbReference>
<comment type="subcellular location">
    <subcellularLocation>
        <location evidence="9">Mitochondrion outer membrane</location>
        <topology evidence="9">Single-pass type IV membrane protein</topology>
    </subcellularLocation>
    <subcellularLocation>
        <location evidence="9">Peroxisome</location>
    </subcellularLocation>
</comment>
<dbReference type="Pfam" id="PF05644">
    <property type="entry name" value="Miff"/>
    <property type="match status" value="2"/>
</dbReference>
<dbReference type="InterPro" id="IPR008518">
    <property type="entry name" value="Mff/Tango-11"/>
</dbReference>
<reference evidence="12" key="1">
    <citation type="submission" date="2025-08" db="UniProtKB">
        <authorList>
            <consortium name="RefSeq"/>
        </authorList>
    </citation>
    <scope>IDENTIFICATION</scope>
</reference>
<name>A0A6P7TFW5_9MOLL</name>
<evidence type="ECO:0000256" key="7">
    <source>
        <dbReference type="ARBA" id="ARBA00023136"/>
    </source>
</evidence>
<dbReference type="GO" id="GO:0005777">
    <property type="term" value="C:peroxisome"/>
    <property type="evidence" value="ECO:0007669"/>
    <property type="project" value="UniProtKB-SubCell"/>
</dbReference>
<dbReference type="GO" id="GO:0000266">
    <property type="term" value="P:mitochondrial fission"/>
    <property type="evidence" value="ECO:0007669"/>
    <property type="project" value="UniProtKB-UniRule"/>
</dbReference>
<keyword evidence="8 9" id="KW-0576">Peroxisome</keyword>
<evidence type="ECO:0000256" key="2">
    <source>
        <dbReference type="ARBA" id="ARBA00022692"/>
    </source>
</evidence>
<dbReference type="GO" id="GO:0090314">
    <property type="term" value="P:positive regulation of protein targeting to membrane"/>
    <property type="evidence" value="ECO:0007669"/>
    <property type="project" value="UniProtKB-UniRule"/>
</dbReference>
<feature type="domain" description="Mff-like" evidence="10">
    <location>
        <begin position="168"/>
        <end position="223"/>
    </location>
</feature>
<proteinExistence type="inferred from homology"/>
<evidence type="ECO:0000256" key="3">
    <source>
        <dbReference type="ARBA" id="ARBA00022787"/>
    </source>
</evidence>
<evidence type="ECO:0000256" key="1">
    <source>
        <dbReference type="ARBA" id="ARBA00009806"/>
    </source>
</evidence>
<keyword evidence="4 9" id="KW-1133">Transmembrane helix</keyword>
<dbReference type="Proteomes" id="UP000515154">
    <property type="component" value="Linkage group LG23"/>
</dbReference>
<comment type="similarity">
    <text evidence="1 9">Belongs to the Tango11 family.</text>
</comment>
<dbReference type="GO" id="GO:0005741">
    <property type="term" value="C:mitochondrial outer membrane"/>
    <property type="evidence" value="ECO:0007669"/>
    <property type="project" value="UniProtKB-SubCell"/>
</dbReference>
<evidence type="ECO:0000313" key="12">
    <source>
        <dbReference type="RefSeq" id="XP_029650234.1"/>
    </source>
</evidence>